<dbReference type="Proteomes" id="UP000772434">
    <property type="component" value="Unassembled WGS sequence"/>
</dbReference>
<proteinExistence type="inferred from homology"/>
<dbReference type="GO" id="GO:0004190">
    <property type="term" value="F:aspartic-type endopeptidase activity"/>
    <property type="evidence" value="ECO:0007669"/>
    <property type="project" value="InterPro"/>
</dbReference>
<evidence type="ECO:0000313" key="4">
    <source>
        <dbReference type="EMBL" id="KAF9065020.1"/>
    </source>
</evidence>
<comment type="caution">
    <text evidence="4">The sequence shown here is derived from an EMBL/GenBank/DDBJ whole genome shotgun (WGS) entry which is preliminary data.</text>
</comment>
<gene>
    <name evidence="4" type="ORF">BDP27DRAFT_1366731</name>
</gene>
<dbReference type="EMBL" id="JADNRY010000110">
    <property type="protein sequence ID" value="KAF9065020.1"/>
    <property type="molecule type" value="Genomic_DNA"/>
</dbReference>
<dbReference type="PANTHER" id="PTHR47966">
    <property type="entry name" value="BETA-SITE APP-CLEAVING ENZYME, ISOFORM A-RELATED"/>
    <property type="match status" value="1"/>
</dbReference>
<keyword evidence="5" id="KW-1185">Reference proteome</keyword>
<feature type="domain" description="Peptidase A1" evidence="3">
    <location>
        <begin position="1"/>
        <end position="126"/>
    </location>
</feature>
<evidence type="ECO:0000259" key="3">
    <source>
        <dbReference type="PROSITE" id="PS51767"/>
    </source>
</evidence>
<dbReference type="AlphaFoldDB" id="A0A9P5PN25"/>
<dbReference type="InterPro" id="IPR001461">
    <property type="entry name" value="Aspartic_peptidase_A1"/>
</dbReference>
<dbReference type="InterPro" id="IPR033121">
    <property type="entry name" value="PEPTIDASE_A1"/>
</dbReference>
<dbReference type="SUPFAM" id="SSF50630">
    <property type="entry name" value="Acid proteases"/>
    <property type="match status" value="1"/>
</dbReference>
<sequence>MYTKEHGPRFRRKKTSQSMYGPPDAVKDFYNKVSGAKLPKSSRGFYSFPCDNVLEVSFSWGGRSYAVTGNNFNLGQTETGLSTCVSALAAQDLGLGSNTWLLGDSFMKSVYTVEKTAIHANELEQNGQWFPTVGRSRNAKAGNITPNTEHQGTAAVTRTLYSIRYLEL</sequence>
<evidence type="ECO:0000256" key="1">
    <source>
        <dbReference type="ARBA" id="ARBA00007447"/>
    </source>
</evidence>
<dbReference type="PROSITE" id="PS51767">
    <property type="entry name" value="PEPTIDASE_A1"/>
    <property type="match status" value="1"/>
</dbReference>
<name>A0A9P5PN25_9AGAR</name>
<dbReference type="PANTHER" id="PTHR47966:SF51">
    <property type="entry name" value="BETA-SITE APP-CLEAVING ENZYME, ISOFORM A-RELATED"/>
    <property type="match status" value="1"/>
</dbReference>
<dbReference type="InterPro" id="IPR021109">
    <property type="entry name" value="Peptidase_aspartic_dom_sf"/>
</dbReference>
<comment type="similarity">
    <text evidence="1">Belongs to the peptidase A1 family.</text>
</comment>
<reference evidence="4" key="1">
    <citation type="submission" date="2020-11" db="EMBL/GenBank/DDBJ databases">
        <authorList>
            <consortium name="DOE Joint Genome Institute"/>
            <person name="Ahrendt S."/>
            <person name="Riley R."/>
            <person name="Andreopoulos W."/>
            <person name="Labutti K."/>
            <person name="Pangilinan J."/>
            <person name="Ruiz-Duenas F.J."/>
            <person name="Barrasa J.M."/>
            <person name="Sanchez-Garcia M."/>
            <person name="Camarero S."/>
            <person name="Miyauchi S."/>
            <person name="Serrano A."/>
            <person name="Linde D."/>
            <person name="Babiker R."/>
            <person name="Drula E."/>
            <person name="Ayuso-Fernandez I."/>
            <person name="Pacheco R."/>
            <person name="Padilla G."/>
            <person name="Ferreira P."/>
            <person name="Barriuso J."/>
            <person name="Kellner H."/>
            <person name="Castanera R."/>
            <person name="Alfaro M."/>
            <person name="Ramirez L."/>
            <person name="Pisabarro A.G."/>
            <person name="Kuo A."/>
            <person name="Tritt A."/>
            <person name="Lipzen A."/>
            <person name="He G."/>
            <person name="Yan M."/>
            <person name="Ng V."/>
            <person name="Cullen D."/>
            <person name="Martin F."/>
            <person name="Rosso M.-N."/>
            <person name="Henrissat B."/>
            <person name="Hibbett D."/>
            <person name="Martinez A.T."/>
            <person name="Grigoriev I.V."/>
        </authorList>
    </citation>
    <scope>NUCLEOTIDE SEQUENCE</scope>
    <source>
        <strain evidence="4">AH 40177</strain>
    </source>
</reference>
<evidence type="ECO:0000256" key="2">
    <source>
        <dbReference type="SAM" id="MobiDB-lite"/>
    </source>
</evidence>
<organism evidence="4 5">
    <name type="scientific">Rhodocollybia butyracea</name>
    <dbReference type="NCBI Taxonomy" id="206335"/>
    <lineage>
        <taxon>Eukaryota</taxon>
        <taxon>Fungi</taxon>
        <taxon>Dikarya</taxon>
        <taxon>Basidiomycota</taxon>
        <taxon>Agaricomycotina</taxon>
        <taxon>Agaricomycetes</taxon>
        <taxon>Agaricomycetidae</taxon>
        <taxon>Agaricales</taxon>
        <taxon>Marasmiineae</taxon>
        <taxon>Omphalotaceae</taxon>
        <taxon>Rhodocollybia</taxon>
    </lineage>
</organism>
<dbReference type="OrthoDB" id="771136at2759"/>
<dbReference type="GO" id="GO:0006508">
    <property type="term" value="P:proteolysis"/>
    <property type="evidence" value="ECO:0007669"/>
    <property type="project" value="InterPro"/>
</dbReference>
<evidence type="ECO:0000313" key="5">
    <source>
        <dbReference type="Proteomes" id="UP000772434"/>
    </source>
</evidence>
<accession>A0A9P5PN25</accession>
<feature type="region of interest" description="Disordered" evidence="2">
    <location>
        <begin position="1"/>
        <end position="23"/>
    </location>
</feature>
<protein>
    <recommendedName>
        <fullName evidence="3">Peptidase A1 domain-containing protein</fullName>
    </recommendedName>
</protein>
<dbReference type="Gene3D" id="2.40.70.10">
    <property type="entry name" value="Acid Proteases"/>
    <property type="match status" value="1"/>
</dbReference>
<dbReference type="Pfam" id="PF00026">
    <property type="entry name" value="Asp"/>
    <property type="match status" value="1"/>
</dbReference>